<dbReference type="PROSITE" id="PS50206">
    <property type="entry name" value="RHODANESE_3"/>
    <property type="match status" value="1"/>
</dbReference>
<keyword evidence="3" id="KW-1185">Reference proteome</keyword>
<dbReference type="PANTHER" id="PTHR43031:SF1">
    <property type="entry name" value="PYRIDINE NUCLEOTIDE-DISULPHIDE OXIDOREDUCTASE"/>
    <property type="match status" value="1"/>
</dbReference>
<dbReference type="InterPro" id="IPR050229">
    <property type="entry name" value="GlpE_sulfurtransferase"/>
</dbReference>
<evidence type="ECO:0000259" key="1">
    <source>
        <dbReference type="PROSITE" id="PS50206"/>
    </source>
</evidence>
<dbReference type="EMBL" id="JADKMA010000006">
    <property type="protein sequence ID" value="MBO8190497.1"/>
    <property type="molecule type" value="Genomic_DNA"/>
</dbReference>
<reference evidence="2 3" key="1">
    <citation type="submission" date="2020-11" db="EMBL/GenBank/DDBJ databases">
        <title>Streptomyces spirodelae sp. nov., isolated from duckweed.</title>
        <authorList>
            <person name="Saimee Y."/>
            <person name="Duangmal K."/>
        </authorList>
    </citation>
    <scope>NUCLEOTIDE SEQUENCE [LARGE SCALE GENOMIC DNA]</scope>
    <source>
        <strain evidence="2 3">S16-07</strain>
    </source>
</reference>
<dbReference type="SMART" id="SM00450">
    <property type="entry name" value="RHOD"/>
    <property type="match status" value="1"/>
</dbReference>
<dbReference type="PANTHER" id="PTHR43031">
    <property type="entry name" value="FAD-DEPENDENT OXIDOREDUCTASE"/>
    <property type="match status" value="1"/>
</dbReference>
<gene>
    <name evidence="2" type="ORF">ITI46_02030</name>
</gene>
<accession>A0ABS3X545</accession>
<dbReference type="Proteomes" id="UP001519064">
    <property type="component" value="Unassembled WGS sequence"/>
</dbReference>
<dbReference type="Pfam" id="PF00581">
    <property type="entry name" value="Rhodanese"/>
    <property type="match status" value="1"/>
</dbReference>
<dbReference type="InterPro" id="IPR036873">
    <property type="entry name" value="Rhodanese-like_dom_sf"/>
</dbReference>
<sequence>MEPNQLQQQDRVQLVDVREPSEWYAGRIPGARWMLMGELSRRLDELERERPVVTVCRSGHRSSRMADYLTERGYRAENLDGGVTAWTEQGLPLRRPQDEKPGEVA</sequence>
<proteinExistence type="predicted"/>
<protein>
    <submittedName>
        <fullName evidence="2">Rhodanese-like domain-containing protein</fullName>
    </submittedName>
</protein>
<name>A0ABS3X545_9ACTN</name>
<feature type="domain" description="Rhodanese" evidence="1">
    <location>
        <begin position="8"/>
        <end position="95"/>
    </location>
</feature>
<evidence type="ECO:0000313" key="3">
    <source>
        <dbReference type="Proteomes" id="UP001519064"/>
    </source>
</evidence>
<dbReference type="InterPro" id="IPR001763">
    <property type="entry name" value="Rhodanese-like_dom"/>
</dbReference>
<dbReference type="RefSeq" id="WP_209237549.1">
    <property type="nucleotide sequence ID" value="NZ_JADKMA010000006.1"/>
</dbReference>
<dbReference type="SUPFAM" id="SSF52821">
    <property type="entry name" value="Rhodanese/Cell cycle control phosphatase"/>
    <property type="match status" value="1"/>
</dbReference>
<dbReference type="CDD" id="cd00158">
    <property type="entry name" value="RHOD"/>
    <property type="match status" value="1"/>
</dbReference>
<organism evidence="2 3">
    <name type="scientific">Streptomyces oryzae</name>
    <dbReference type="NCBI Taxonomy" id="1434886"/>
    <lineage>
        <taxon>Bacteria</taxon>
        <taxon>Bacillati</taxon>
        <taxon>Actinomycetota</taxon>
        <taxon>Actinomycetes</taxon>
        <taxon>Kitasatosporales</taxon>
        <taxon>Streptomycetaceae</taxon>
        <taxon>Streptomyces</taxon>
    </lineage>
</organism>
<evidence type="ECO:0000313" key="2">
    <source>
        <dbReference type="EMBL" id="MBO8190497.1"/>
    </source>
</evidence>
<dbReference type="Gene3D" id="3.40.250.10">
    <property type="entry name" value="Rhodanese-like domain"/>
    <property type="match status" value="1"/>
</dbReference>
<comment type="caution">
    <text evidence="2">The sequence shown here is derived from an EMBL/GenBank/DDBJ whole genome shotgun (WGS) entry which is preliminary data.</text>
</comment>